<comment type="caution">
    <text evidence="8">The sequence shown here is derived from an EMBL/GenBank/DDBJ whole genome shotgun (WGS) entry which is preliminary data.</text>
</comment>
<dbReference type="PROSITE" id="PS00800">
    <property type="entry name" value="PECTINESTERASE_1"/>
    <property type="match status" value="1"/>
</dbReference>
<evidence type="ECO:0000256" key="6">
    <source>
        <dbReference type="RuleBase" id="RU000589"/>
    </source>
</evidence>
<keyword evidence="4 6" id="KW-0378">Hydrolase</keyword>
<keyword evidence="6" id="KW-0134">Cell wall</keyword>
<dbReference type="InterPro" id="IPR000070">
    <property type="entry name" value="Pectinesterase_cat"/>
</dbReference>
<keyword evidence="9" id="KW-1185">Reference proteome</keyword>
<dbReference type="SMART" id="SM00856">
    <property type="entry name" value="PMEI"/>
    <property type="match status" value="1"/>
</dbReference>
<dbReference type="NCBIfam" id="TIGR01614">
    <property type="entry name" value="PME_inhib"/>
    <property type="match status" value="1"/>
</dbReference>
<dbReference type="InterPro" id="IPR012334">
    <property type="entry name" value="Pectin_lyas_fold"/>
</dbReference>
<dbReference type="InterPro" id="IPR011050">
    <property type="entry name" value="Pectin_lyase_fold/virulence"/>
</dbReference>
<evidence type="ECO:0000259" key="7">
    <source>
        <dbReference type="SMART" id="SM00856"/>
    </source>
</evidence>
<evidence type="ECO:0000256" key="4">
    <source>
        <dbReference type="ARBA" id="ARBA00022801"/>
    </source>
</evidence>
<dbReference type="Proteomes" id="UP001346149">
    <property type="component" value="Unassembled WGS sequence"/>
</dbReference>
<dbReference type="FunFam" id="1.20.140.40:FF:000001">
    <property type="entry name" value="Pectinesterase"/>
    <property type="match status" value="1"/>
</dbReference>
<reference evidence="8 9" key="1">
    <citation type="journal article" date="2023" name="Hortic Res">
        <title>Pangenome of water caltrop reveals structural variations and asymmetric subgenome divergence after allopolyploidization.</title>
        <authorList>
            <person name="Zhang X."/>
            <person name="Chen Y."/>
            <person name="Wang L."/>
            <person name="Yuan Y."/>
            <person name="Fang M."/>
            <person name="Shi L."/>
            <person name="Lu R."/>
            <person name="Comes H.P."/>
            <person name="Ma Y."/>
            <person name="Chen Y."/>
            <person name="Huang G."/>
            <person name="Zhou Y."/>
            <person name="Zheng Z."/>
            <person name="Qiu Y."/>
        </authorList>
    </citation>
    <scope>NUCLEOTIDE SEQUENCE [LARGE SCALE GENOMIC DNA]</scope>
    <source>
        <strain evidence="8">F231</strain>
    </source>
</reference>
<comment type="similarity">
    <text evidence="2">In the N-terminal section; belongs to the PMEI family.</text>
</comment>
<comment type="function">
    <text evidence="6">Acts in the modification of cell walls via demethylesterification of cell wall pectin.</text>
</comment>
<protein>
    <recommendedName>
        <fullName evidence="6">Pectinesterase</fullName>
        <ecNumber evidence="6">3.1.1.11</ecNumber>
    </recommendedName>
</protein>
<dbReference type="Gene3D" id="2.160.20.10">
    <property type="entry name" value="Single-stranded right-handed beta-helix, Pectin lyase-like"/>
    <property type="match status" value="1"/>
</dbReference>
<dbReference type="GO" id="GO:0030599">
    <property type="term" value="F:pectinesterase activity"/>
    <property type="evidence" value="ECO:0007669"/>
    <property type="project" value="UniProtKB-UniRule"/>
</dbReference>
<dbReference type="GO" id="GO:0042545">
    <property type="term" value="P:cell wall modification"/>
    <property type="evidence" value="ECO:0007669"/>
    <property type="project" value="UniProtKB-UniRule"/>
</dbReference>
<comment type="pathway">
    <text evidence="1 6">Glycan metabolism; pectin degradation; 2-dehydro-3-deoxy-D-gluconate from pectin: step 1/5.</text>
</comment>
<evidence type="ECO:0000256" key="2">
    <source>
        <dbReference type="ARBA" id="ARBA00006027"/>
    </source>
</evidence>
<keyword evidence="6" id="KW-0961">Cell wall biogenesis/degradation</keyword>
<evidence type="ECO:0000313" key="9">
    <source>
        <dbReference type="Proteomes" id="UP001346149"/>
    </source>
</evidence>
<dbReference type="AlphaFoldDB" id="A0AAN7M8L5"/>
<dbReference type="SUPFAM" id="SSF51126">
    <property type="entry name" value="Pectin lyase-like"/>
    <property type="match status" value="1"/>
</dbReference>
<dbReference type="EC" id="3.1.1.11" evidence="6"/>
<dbReference type="CDD" id="cd15798">
    <property type="entry name" value="PMEI-like_3"/>
    <property type="match status" value="1"/>
</dbReference>
<evidence type="ECO:0000313" key="8">
    <source>
        <dbReference type="EMBL" id="KAK4800262.1"/>
    </source>
</evidence>
<sequence>MKAGKLVAGVVSVLLVVGVCIGVIVGVTNTNKSHDNDDDEISSTTKSVAAICDSTDYKNACVNSLRAAAKNGTTDPKELIVAAFGSTLEEIKSSVGKSRDIGQGAKDPQQKMAFDDCKDLLEYAIEEFEASYSMVGDSDLHTLNDRVADLQNWLSAVISYQQTCIDGVTQEDLKNQISSGLLNATQLTSNALAIVSAISGILTTFNIPVPKVGNSTTGSRKLLEAKVGRYPSWFTGADRRLLAAQARGQATPNAVVAKDGSGKYRTIAAALASIPKNNKGRYVIYVKAGVYDEYLTVTKDQANVFMYGDGPRRTMITGKKCFTDGITTFKTASFCKSNHLKVCKMLP</sequence>
<name>A0AAN7M8L5_TRANT</name>
<dbReference type="PANTHER" id="PTHR31707">
    <property type="entry name" value="PECTINESTERASE"/>
    <property type="match status" value="1"/>
</dbReference>
<evidence type="ECO:0000256" key="1">
    <source>
        <dbReference type="ARBA" id="ARBA00005184"/>
    </source>
</evidence>
<dbReference type="InterPro" id="IPR018040">
    <property type="entry name" value="Pectinesterase_Tyr_AS"/>
</dbReference>
<organism evidence="8 9">
    <name type="scientific">Trapa natans</name>
    <name type="common">Water chestnut</name>
    <dbReference type="NCBI Taxonomy" id="22666"/>
    <lineage>
        <taxon>Eukaryota</taxon>
        <taxon>Viridiplantae</taxon>
        <taxon>Streptophyta</taxon>
        <taxon>Embryophyta</taxon>
        <taxon>Tracheophyta</taxon>
        <taxon>Spermatophyta</taxon>
        <taxon>Magnoliopsida</taxon>
        <taxon>eudicotyledons</taxon>
        <taxon>Gunneridae</taxon>
        <taxon>Pentapetalae</taxon>
        <taxon>rosids</taxon>
        <taxon>malvids</taxon>
        <taxon>Myrtales</taxon>
        <taxon>Lythraceae</taxon>
        <taxon>Trapa</taxon>
    </lineage>
</organism>
<comment type="catalytic activity">
    <reaction evidence="6">
        <text>[(1-&gt;4)-alpha-D-galacturonosyl methyl ester](n) + n H2O = [(1-&gt;4)-alpha-D-galacturonosyl](n) + n methanol + n H(+)</text>
        <dbReference type="Rhea" id="RHEA:22380"/>
        <dbReference type="Rhea" id="RHEA-COMP:14570"/>
        <dbReference type="Rhea" id="RHEA-COMP:14573"/>
        <dbReference type="ChEBI" id="CHEBI:15377"/>
        <dbReference type="ChEBI" id="CHEBI:15378"/>
        <dbReference type="ChEBI" id="CHEBI:17790"/>
        <dbReference type="ChEBI" id="CHEBI:140522"/>
        <dbReference type="ChEBI" id="CHEBI:140523"/>
        <dbReference type="EC" id="3.1.1.11"/>
    </reaction>
</comment>
<dbReference type="Gene3D" id="1.20.140.40">
    <property type="entry name" value="Invertase/pectin methylesterase inhibitor family protein"/>
    <property type="match status" value="1"/>
</dbReference>
<dbReference type="EMBL" id="JAXQNO010000003">
    <property type="protein sequence ID" value="KAK4800262.1"/>
    <property type="molecule type" value="Genomic_DNA"/>
</dbReference>
<accession>A0AAN7M8L5</accession>
<dbReference type="GO" id="GO:0045490">
    <property type="term" value="P:pectin catabolic process"/>
    <property type="evidence" value="ECO:0007669"/>
    <property type="project" value="UniProtKB-UniRule"/>
</dbReference>
<keyword evidence="6" id="KW-0964">Secreted</keyword>
<dbReference type="Pfam" id="PF01095">
    <property type="entry name" value="Pectinesterase"/>
    <property type="match status" value="1"/>
</dbReference>
<keyword evidence="5 6" id="KW-0063">Aspartyl esterase</keyword>
<comment type="subcellular location">
    <subcellularLocation>
        <location evidence="6">Secreted</location>
        <location evidence="6">Cell wall</location>
    </subcellularLocation>
</comment>
<dbReference type="Pfam" id="PF04043">
    <property type="entry name" value="PMEI"/>
    <property type="match status" value="1"/>
</dbReference>
<dbReference type="GO" id="GO:0004857">
    <property type="term" value="F:enzyme inhibitor activity"/>
    <property type="evidence" value="ECO:0007669"/>
    <property type="project" value="InterPro"/>
</dbReference>
<evidence type="ECO:0000256" key="5">
    <source>
        <dbReference type="ARBA" id="ARBA00023085"/>
    </source>
</evidence>
<feature type="domain" description="Pectinesterase inhibitor" evidence="7">
    <location>
        <begin position="43"/>
        <end position="194"/>
    </location>
</feature>
<gene>
    <name evidence="8" type="ORF">SAY86_020749</name>
</gene>
<proteinExistence type="inferred from homology"/>
<dbReference type="InterPro" id="IPR035513">
    <property type="entry name" value="Invertase/methylesterase_inhib"/>
</dbReference>
<evidence type="ECO:0000256" key="3">
    <source>
        <dbReference type="ARBA" id="ARBA00007786"/>
    </source>
</evidence>
<dbReference type="InterPro" id="IPR006501">
    <property type="entry name" value="Pectinesterase_inhib_dom"/>
</dbReference>
<comment type="similarity">
    <text evidence="3">In the C-terminal section; belongs to the pectinesterase family.</text>
</comment>
<dbReference type="SUPFAM" id="SSF101148">
    <property type="entry name" value="Plant invertase/pectin methylesterase inhibitor"/>
    <property type="match status" value="1"/>
</dbReference>